<dbReference type="CDD" id="cd04242">
    <property type="entry name" value="AAK_G5K_ProB"/>
    <property type="match status" value="1"/>
</dbReference>
<keyword evidence="2" id="KW-0028">Amino-acid biosynthesis</keyword>
<evidence type="ECO:0000256" key="5">
    <source>
        <dbReference type="ARBA" id="ARBA00022741"/>
    </source>
</evidence>
<name>A0A7S1TEZ3_9RHOD</name>
<keyword evidence="1" id="KW-0963">Cytoplasm</keyword>
<dbReference type="GO" id="GO:0003723">
    <property type="term" value="F:RNA binding"/>
    <property type="evidence" value="ECO:0007669"/>
    <property type="project" value="InterPro"/>
</dbReference>
<dbReference type="PRINTS" id="PR00474">
    <property type="entry name" value="GLU5KINASE"/>
</dbReference>
<dbReference type="AlphaFoldDB" id="A0A7S1TEZ3"/>
<dbReference type="InterPro" id="IPR015947">
    <property type="entry name" value="PUA-like_sf"/>
</dbReference>
<dbReference type="InterPro" id="IPR036393">
    <property type="entry name" value="AceGlu_kinase-like_sf"/>
</dbReference>
<dbReference type="InterPro" id="IPR001057">
    <property type="entry name" value="Glu/AcGlu_kinase"/>
</dbReference>
<evidence type="ECO:0000313" key="9">
    <source>
        <dbReference type="EMBL" id="CAD9234270.1"/>
    </source>
</evidence>
<evidence type="ECO:0000259" key="8">
    <source>
        <dbReference type="SMART" id="SM00359"/>
    </source>
</evidence>
<keyword evidence="7" id="KW-0067">ATP-binding</keyword>
<keyword evidence="4" id="KW-0808">Transferase</keyword>
<dbReference type="NCBIfam" id="TIGR01027">
    <property type="entry name" value="proB"/>
    <property type="match status" value="1"/>
</dbReference>
<dbReference type="GO" id="GO:0005524">
    <property type="term" value="F:ATP binding"/>
    <property type="evidence" value="ECO:0007669"/>
    <property type="project" value="UniProtKB-KW"/>
</dbReference>
<dbReference type="SMART" id="SM00359">
    <property type="entry name" value="PUA"/>
    <property type="match status" value="1"/>
</dbReference>
<evidence type="ECO:0000256" key="7">
    <source>
        <dbReference type="ARBA" id="ARBA00022840"/>
    </source>
</evidence>
<evidence type="ECO:0000256" key="6">
    <source>
        <dbReference type="ARBA" id="ARBA00022777"/>
    </source>
</evidence>
<dbReference type="PIRSF" id="PIRSF000729">
    <property type="entry name" value="GK"/>
    <property type="match status" value="1"/>
</dbReference>
<evidence type="ECO:0000256" key="3">
    <source>
        <dbReference type="ARBA" id="ARBA00022650"/>
    </source>
</evidence>
<dbReference type="Gene3D" id="2.30.130.10">
    <property type="entry name" value="PUA domain"/>
    <property type="match status" value="1"/>
</dbReference>
<dbReference type="HAMAP" id="MF_00456">
    <property type="entry name" value="ProB"/>
    <property type="match status" value="1"/>
</dbReference>
<gene>
    <name evidence="9" type="ORF">CCAE0312_LOCUS6358</name>
</gene>
<dbReference type="InterPro" id="IPR002478">
    <property type="entry name" value="PUA"/>
</dbReference>
<dbReference type="InterPro" id="IPR036974">
    <property type="entry name" value="PUA_sf"/>
</dbReference>
<dbReference type="Pfam" id="PF00696">
    <property type="entry name" value="AA_kinase"/>
    <property type="match status" value="1"/>
</dbReference>
<keyword evidence="5" id="KW-0547">Nucleotide-binding</keyword>
<dbReference type="InterPro" id="IPR041739">
    <property type="entry name" value="G5K_ProB"/>
</dbReference>
<dbReference type="InterPro" id="IPR001048">
    <property type="entry name" value="Asp/Glu/Uridylate_kinase"/>
</dbReference>
<dbReference type="SUPFAM" id="SSF53633">
    <property type="entry name" value="Carbamate kinase-like"/>
    <property type="match status" value="1"/>
</dbReference>
<dbReference type="PANTHER" id="PTHR43654:SF3">
    <property type="entry name" value="GLUTAMATE 5-KINASE"/>
    <property type="match status" value="1"/>
</dbReference>
<keyword evidence="6" id="KW-0418">Kinase</keyword>
<dbReference type="Gene3D" id="3.40.1160.10">
    <property type="entry name" value="Acetylglutamate kinase-like"/>
    <property type="match status" value="2"/>
</dbReference>
<evidence type="ECO:0000256" key="1">
    <source>
        <dbReference type="ARBA" id="ARBA00022490"/>
    </source>
</evidence>
<accession>A0A7S1TEZ3</accession>
<feature type="domain" description="PUA" evidence="8">
    <location>
        <begin position="310"/>
        <end position="392"/>
    </location>
</feature>
<dbReference type="Pfam" id="PF01472">
    <property type="entry name" value="PUA"/>
    <property type="match status" value="1"/>
</dbReference>
<dbReference type="EMBL" id="HBGH01011458">
    <property type="protein sequence ID" value="CAD9234270.1"/>
    <property type="molecule type" value="Transcribed_RNA"/>
</dbReference>
<dbReference type="SUPFAM" id="SSF88697">
    <property type="entry name" value="PUA domain-like"/>
    <property type="match status" value="1"/>
</dbReference>
<dbReference type="InterPro" id="IPR005715">
    <property type="entry name" value="Glu_5kinase/COase_Synthase"/>
</dbReference>
<reference evidence="9" key="1">
    <citation type="submission" date="2021-01" db="EMBL/GenBank/DDBJ databases">
        <authorList>
            <person name="Corre E."/>
            <person name="Pelletier E."/>
            <person name="Niang G."/>
            <person name="Scheremetjew M."/>
            <person name="Finn R."/>
            <person name="Kale V."/>
            <person name="Holt S."/>
            <person name="Cochrane G."/>
            <person name="Meng A."/>
            <person name="Brown T."/>
            <person name="Cohen L."/>
        </authorList>
    </citation>
    <scope>NUCLEOTIDE SEQUENCE</scope>
    <source>
        <strain evidence="9">SAG 36.94</strain>
    </source>
</reference>
<organism evidence="9">
    <name type="scientific">Compsopogon caeruleus</name>
    <dbReference type="NCBI Taxonomy" id="31354"/>
    <lineage>
        <taxon>Eukaryota</taxon>
        <taxon>Rhodophyta</taxon>
        <taxon>Compsopogonophyceae</taxon>
        <taxon>Compsopogonales</taxon>
        <taxon>Compsopogonaceae</taxon>
        <taxon>Compsopogon</taxon>
    </lineage>
</organism>
<dbReference type="InterPro" id="IPR019797">
    <property type="entry name" value="Glutamate_5-kinase_CS"/>
</dbReference>
<evidence type="ECO:0000256" key="2">
    <source>
        <dbReference type="ARBA" id="ARBA00022605"/>
    </source>
</evidence>
<dbReference type="FunFam" id="3.40.1160.10:FF:000018">
    <property type="entry name" value="Glutamate 5-kinase"/>
    <property type="match status" value="1"/>
</dbReference>
<dbReference type="GO" id="GO:0004349">
    <property type="term" value="F:glutamate 5-kinase activity"/>
    <property type="evidence" value="ECO:0007669"/>
    <property type="project" value="InterPro"/>
</dbReference>
<evidence type="ECO:0000256" key="4">
    <source>
        <dbReference type="ARBA" id="ARBA00022679"/>
    </source>
</evidence>
<dbReference type="PROSITE" id="PS00902">
    <property type="entry name" value="GLUTAMATE_5_KINASE"/>
    <property type="match status" value="1"/>
</dbReference>
<proteinExistence type="inferred from homology"/>
<dbReference type="PANTHER" id="PTHR43654">
    <property type="entry name" value="GLUTAMATE 5-KINASE"/>
    <property type="match status" value="1"/>
</dbReference>
<dbReference type="PROSITE" id="PS50890">
    <property type="entry name" value="PUA"/>
    <property type="match status" value="1"/>
</dbReference>
<protein>
    <recommendedName>
        <fullName evidence="8">PUA domain-containing protein</fullName>
    </recommendedName>
</protein>
<sequence>MEGEMGGVNLAERCSLPIVVVKIGTSTIMRDSSDVVPEHGLTSGNGVEREFSTSTLALLVDTLLGLVRAGYGVILVTSGAVGVGCKYLGWKKRPTSLSEKQAAAAVGQTMLMRTYGDLFRINGQYIAEVLLTRRDFSRRSHYLNAKNTLLSLCRFNVIPIINENDSVATDELQFGDNDSLSAFVGGMVEAKWLFLLTDVDRLYSGDPRSDPAAKPISLVRNVNELSVTFGKGSVGGTQWGTGGMSTKVNAARLATAAGVRMCIIHGQRPERILEFVQGKAGTIGTVFEPHMNPIRGDRKRWIAMGLQHAGNVVIDRGAVDALHSKKSLFAAGVVSVQGEFLRDQSVRILDLDGKEIARGLTNYNSRELNQMKGKRSEEIEKELEIIIDGEVINRDNIALV</sequence>
<dbReference type="CDD" id="cd21157">
    <property type="entry name" value="PUA_G5K"/>
    <property type="match status" value="1"/>
</dbReference>
<dbReference type="GO" id="GO:0008652">
    <property type="term" value="P:amino acid biosynthetic process"/>
    <property type="evidence" value="ECO:0007669"/>
    <property type="project" value="UniProtKB-KW"/>
</dbReference>
<dbReference type="GO" id="GO:0005829">
    <property type="term" value="C:cytosol"/>
    <property type="evidence" value="ECO:0007669"/>
    <property type="project" value="TreeGrafter"/>
</dbReference>
<keyword evidence="3" id="KW-0641">Proline biosynthesis</keyword>
<dbReference type="InterPro" id="IPR011529">
    <property type="entry name" value="Glu_5kinase"/>
</dbReference>